<dbReference type="SMART" id="SM00926">
    <property type="entry name" value="Molybdop_Fe4S4"/>
    <property type="match status" value="1"/>
</dbReference>
<evidence type="ECO:0000313" key="11">
    <source>
        <dbReference type="Proteomes" id="UP000515292"/>
    </source>
</evidence>
<dbReference type="PROSITE" id="PS51669">
    <property type="entry name" value="4FE4S_MOW_BIS_MGD"/>
    <property type="match status" value="1"/>
</dbReference>
<keyword evidence="3" id="KW-0500">Molybdenum</keyword>
<dbReference type="Proteomes" id="UP000515292">
    <property type="component" value="Chromosome"/>
</dbReference>
<evidence type="ECO:0000256" key="6">
    <source>
        <dbReference type="ARBA" id="ARBA00023004"/>
    </source>
</evidence>
<organism evidence="10 11">
    <name type="scientific">Sandaracinobacteroides saxicola</name>
    <dbReference type="NCBI Taxonomy" id="2759707"/>
    <lineage>
        <taxon>Bacteria</taxon>
        <taxon>Pseudomonadati</taxon>
        <taxon>Pseudomonadota</taxon>
        <taxon>Alphaproteobacteria</taxon>
        <taxon>Sphingomonadales</taxon>
        <taxon>Sphingosinicellaceae</taxon>
        <taxon>Sandaracinobacteroides</taxon>
    </lineage>
</organism>
<dbReference type="PANTHER" id="PTHR43742:SF2">
    <property type="entry name" value="ASSIMILATORY NITRATE REDUCTASE CATALYTIC SUBUNIT"/>
    <property type="match status" value="1"/>
</dbReference>
<dbReference type="Gene3D" id="3.40.50.740">
    <property type="match status" value="1"/>
</dbReference>
<dbReference type="Gene3D" id="2.20.25.90">
    <property type="entry name" value="ADC-like domains"/>
    <property type="match status" value="1"/>
</dbReference>
<dbReference type="PROSITE" id="PS00932">
    <property type="entry name" value="MOLYBDOPTERIN_PROK_3"/>
    <property type="match status" value="1"/>
</dbReference>
<dbReference type="PANTHER" id="PTHR43742">
    <property type="entry name" value="TRIMETHYLAMINE-N-OXIDE REDUCTASE"/>
    <property type="match status" value="1"/>
</dbReference>
<dbReference type="GO" id="GO:0051536">
    <property type="term" value="F:iron-sulfur cluster binding"/>
    <property type="evidence" value="ECO:0007669"/>
    <property type="project" value="UniProtKB-KW"/>
</dbReference>
<name>A0A7G5IMH5_9SPHN</name>
<dbReference type="KEGG" id="sand:H3309_07200"/>
<gene>
    <name evidence="10" type="ORF">H3309_07200</name>
</gene>
<dbReference type="SUPFAM" id="SSF53706">
    <property type="entry name" value="Formate dehydrogenase/DMSO reductase, domains 1-3"/>
    <property type="match status" value="1"/>
</dbReference>
<evidence type="ECO:0000256" key="2">
    <source>
        <dbReference type="ARBA" id="ARBA00010312"/>
    </source>
</evidence>
<keyword evidence="7" id="KW-0411">Iron-sulfur</keyword>
<dbReference type="Pfam" id="PF01568">
    <property type="entry name" value="Molydop_binding"/>
    <property type="match status" value="1"/>
</dbReference>
<dbReference type="InterPro" id="IPR050612">
    <property type="entry name" value="Prok_Mopterin_Oxidored"/>
</dbReference>
<dbReference type="Gene3D" id="3.40.228.10">
    <property type="entry name" value="Dimethylsulfoxide Reductase, domain 2"/>
    <property type="match status" value="1"/>
</dbReference>
<evidence type="ECO:0000256" key="4">
    <source>
        <dbReference type="ARBA" id="ARBA00022723"/>
    </source>
</evidence>
<reference evidence="10 11" key="1">
    <citation type="submission" date="2020-07" db="EMBL/GenBank/DDBJ databases">
        <title>Complete genome sequence for Sandaracinobacter sp. M6.</title>
        <authorList>
            <person name="Tang Y."/>
            <person name="Liu Q."/>
            <person name="Guo Z."/>
            <person name="Lei P."/>
            <person name="Huang B."/>
        </authorList>
    </citation>
    <scope>NUCLEOTIDE SEQUENCE [LARGE SCALE GENOMIC DNA]</scope>
    <source>
        <strain evidence="10 11">M6</strain>
    </source>
</reference>
<feature type="domain" description="4Fe-4S Mo/W bis-MGD-type" evidence="9">
    <location>
        <begin position="25"/>
        <end position="81"/>
    </location>
</feature>
<protein>
    <submittedName>
        <fullName evidence="10">Molybdopterin-dependent oxidoreductase</fullName>
    </submittedName>
</protein>
<keyword evidence="5" id="KW-0560">Oxidoreductase</keyword>
<dbReference type="InterPro" id="IPR006963">
    <property type="entry name" value="Mopterin_OxRdtase_4Fe-4S_dom"/>
</dbReference>
<evidence type="ECO:0000313" key="10">
    <source>
        <dbReference type="EMBL" id="QMW24567.1"/>
    </source>
</evidence>
<evidence type="ECO:0000259" key="9">
    <source>
        <dbReference type="PROSITE" id="PS51669"/>
    </source>
</evidence>
<proteinExistence type="inferred from homology"/>
<feature type="region of interest" description="Disordered" evidence="8">
    <location>
        <begin position="1"/>
        <end position="22"/>
    </location>
</feature>
<evidence type="ECO:0000256" key="7">
    <source>
        <dbReference type="ARBA" id="ARBA00023014"/>
    </source>
</evidence>
<evidence type="ECO:0000256" key="1">
    <source>
        <dbReference type="ARBA" id="ARBA00001942"/>
    </source>
</evidence>
<sequence length="714" mass="76512">MERVHAVSSRNRHRPRGGERGELVSTVHTRTCHICEANCGILVELEGAKVLSIKGDPDDVLSRGHVCPKATAIADLQDDPDRLRTPVKRMGDRWVPIEWETAYAEIAARYAAIKTAGGQGALYIGNPTAHNYSVGMQFGALKKALATDNVFSASTVDQIPHQLVQLWIYGHNSLFPVADIDRTRTMLIIGGNPLASNGSVWTVPDVKRRIEALQARGGRLIVVDPRRTETAKIADEHHFVRPGSDAALLVGLLLALDAAGAVRPGRLLPMLKDWDAVWEALRRFDLADCAAFCGISETAFHELAAALGDGPSIVYGRMGVSVAAFGTLNHWLIAMLNIATGHLDAEGGMMFSTPGVDVVAQSGRGSQGRRHSRVRGLPDVMGEFPVVTMAEEILTPGEGQVRALVTVAGNPVLSCPDGGTLDKALESLELMVSVDMYVTATTRHAHYILPPCGPLQKDHYPLFLGAIAVRNFAKYAPALLPMGADRSDWQIVSELSRALLSARGQAVPNIMHPREALDAMLRRSNWGLTLAQVEAAPHGIDLGPLQAGRLPARLATPDKLIHCAPEACMGDLDRLTEAMAAPVPEGLTLIGRRHVRQNNSWLHNSRRLLKGPDRCTLMIHPDDAAPRGIGDGAMVTVASEAGEVTVSAEVSDDVMPGVVSLPHGFGHGREGVKLSVAREKPGVSINDLTRRDRFDPLSGNAALTGTPVAVALAA</sequence>
<dbReference type="Pfam" id="PF04879">
    <property type="entry name" value="Molybdop_Fe4S4"/>
    <property type="match status" value="1"/>
</dbReference>
<evidence type="ECO:0000256" key="3">
    <source>
        <dbReference type="ARBA" id="ARBA00022505"/>
    </source>
</evidence>
<dbReference type="Pfam" id="PF00384">
    <property type="entry name" value="Molybdopterin"/>
    <property type="match status" value="1"/>
</dbReference>
<keyword evidence="11" id="KW-1185">Reference proteome</keyword>
<keyword evidence="6" id="KW-0408">Iron</keyword>
<dbReference type="Gene3D" id="2.40.40.20">
    <property type="match status" value="1"/>
</dbReference>
<evidence type="ECO:0000256" key="5">
    <source>
        <dbReference type="ARBA" id="ARBA00023002"/>
    </source>
</evidence>
<evidence type="ECO:0000256" key="8">
    <source>
        <dbReference type="SAM" id="MobiDB-lite"/>
    </source>
</evidence>
<dbReference type="EMBL" id="CP059851">
    <property type="protein sequence ID" value="QMW24567.1"/>
    <property type="molecule type" value="Genomic_DNA"/>
</dbReference>
<accession>A0A7G5IMH5</accession>
<comment type="similarity">
    <text evidence="2">Belongs to the prokaryotic molybdopterin-containing oxidoreductase family.</text>
</comment>
<dbReference type="AlphaFoldDB" id="A0A7G5IMH5"/>
<dbReference type="InterPro" id="IPR006655">
    <property type="entry name" value="Mopterin_OxRdtase_prok_CS"/>
</dbReference>
<comment type="cofactor">
    <cofactor evidence="1">
        <name>Mo-bis(molybdopterin guanine dinucleotide)</name>
        <dbReference type="ChEBI" id="CHEBI:60539"/>
    </cofactor>
</comment>
<dbReference type="InterPro" id="IPR006656">
    <property type="entry name" value="Mopterin_OxRdtase"/>
</dbReference>
<dbReference type="GO" id="GO:0046872">
    <property type="term" value="F:metal ion binding"/>
    <property type="evidence" value="ECO:0007669"/>
    <property type="project" value="UniProtKB-KW"/>
</dbReference>
<dbReference type="SUPFAM" id="SSF50692">
    <property type="entry name" value="ADC-like"/>
    <property type="match status" value="1"/>
</dbReference>
<dbReference type="InterPro" id="IPR006657">
    <property type="entry name" value="MoPterin_dinucl-bd_dom"/>
</dbReference>
<dbReference type="CDD" id="cd02782">
    <property type="entry name" value="MopB_CT_1"/>
    <property type="match status" value="1"/>
</dbReference>
<dbReference type="GO" id="GO:0016491">
    <property type="term" value="F:oxidoreductase activity"/>
    <property type="evidence" value="ECO:0007669"/>
    <property type="project" value="UniProtKB-KW"/>
</dbReference>
<dbReference type="InterPro" id="IPR009010">
    <property type="entry name" value="Asp_de-COase-like_dom_sf"/>
</dbReference>
<keyword evidence="4" id="KW-0479">Metal-binding</keyword>
<dbReference type="GO" id="GO:0043546">
    <property type="term" value="F:molybdopterin cofactor binding"/>
    <property type="evidence" value="ECO:0007669"/>
    <property type="project" value="InterPro"/>
</dbReference>